<organism evidence="2 3">
    <name type="scientific">Nocardioides zhouii</name>
    <dbReference type="NCBI Taxonomy" id="1168729"/>
    <lineage>
        <taxon>Bacteria</taxon>
        <taxon>Bacillati</taxon>
        <taxon>Actinomycetota</taxon>
        <taxon>Actinomycetes</taxon>
        <taxon>Propionibacteriales</taxon>
        <taxon>Nocardioidaceae</taxon>
        <taxon>Nocardioides</taxon>
    </lineage>
</organism>
<dbReference type="OrthoDB" id="3212097at2"/>
<feature type="compositionally biased region" description="Basic and acidic residues" evidence="1">
    <location>
        <begin position="7"/>
        <end position="26"/>
    </location>
</feature>
<evidence type="ECO:0000256" key="1">
    <source>
        <dbReference type="SAM" id="MobiDB-lite"/>
    </source>
</evidence>
<dbReference type="Proteomes" id="UP000291101">
    <property type="component" value="Unassembled WGS sequence"/>
</dbReference>
<name>A0A4Q2T630_9ACTN</name>
<evidence type="ECO:0000313" key="3">
    <source>
        <dbReference type="Proteomes" id="UP000291101"/>
    </source>
</evidence>
<reference evidence="2 3" key="1">
    <citation type="submission" date="2019-01" db="EMBL/GenBank/DDBJ databases">
        <title>Novel species of Nocardioides.</title>
        <authorList>
            <person name="Liu Q."/>
            <person name="X Y.-H."/>
        </authorList>
    </citation>
    <scope>NUCLEOTIDE SEQUENCE [LARGE SCALE GENOMIC DNA]</scope>
    <source>
        <strain evidence="2 3">HLT2-9</strain>
    </source>
</reference>
<protein>
    <submittedName>
        <fullName evidence="2">Uncharacterized protein</fullName>
    </submittedName>
</protein>
<dbReference type="EMBL" id="SDWV01000002">
    <property type="protein sequence ID" value="RYC14305.1"/>
    <property type="molecule type" value="Genomic_DNA"/>
</dbReference>
<sequence>MCCDPRTVTDDERPDQPAPEHRRPEGVTDETVEALGKLSAALDHVEDARGHLFAFHRLMGSAESTMEEAYDHLRDAGHDDLAGAIDRDLLGANPLPGMWSFQMVELFDDGFYARAKELHQRALDQLVEGQRHVFEAEMKELRRTRGRDGHEARPADVEGDPEYD</sequence>
<feature type="region of interest" description="Disordered" evidence="1">
    <location>
        <begin position="140"/>
        <end position="164"/>
    </location>
</feature>
<accession>A0A4Q2T630</accession>
<evidence type="ECO:0000313" key="2">
    <source>
        <dbReference type="EMBL" id="RYC14305.1"/>
    </source>
</evidence>
<gene>
    <name evidence="2" type="ORF">EUA94_03105</name>
</gene>
<dbReference type="AlphaFoldDB" id="A0A4Q2T630"/>
<feature type="region of interest" description="Disordered" evidence="1">
    <location>
        <begin position="1"/>
        <end position="29"/>
    </location>
</feature>
<keyword evidence="3" id="KW-1185">Reference proteome</keyword>
<feature type="compositionally biased region" description="Basic and acidic residues" evidence="1">
    <location>
        <begin position="140"/>
        <end position="156"/>
    </location>
</feature>
<proteinExistence type="predicted"/>
<comment type="caution">
    <text evidence="2">The sequence shown here is derived from an EMBL/GenBank/DDBJ whole genome shotgun (WGS) entry which is preliminary data.</text>
</comment>